<evidence type="ECO:0000313" key="2">
    <source>
        <dbReference type="Proteomes" id="UP000316621"/>
    </source>
</evidence>
<evidence type="ECO:0000313" key="1">
    <source>
        <dbReference type="EMBL" id="RZC58253.1"/>
    </source>
</evidence>
<gene>
    <name evidence="1" type="ORF">C5167_005576</name>
</gene>
<dbReference type="EMBL" id="CM010718">
    <property type="protein sequence ID" value="RZC58253.1"/>
    <property type="molecule type" value="Genomic_DNA"/>
</dbReference>
<dbReference type="AlphaFoldDB" id="A0A4Y7JAW4"/>
<keyword evidence="2" id="KW-1185">Reference proteome</keyword>
<sequence>WKSIPFTHPTNLDTVAMDSDLKDKFEHGMGSLDLVELDEPYLLLDESHVQNSMMFNVQNFFLGDEDDADQMVAIIWLPHDGMMGRQSLLL</sequence>
<reference evidence="1 2" key="1">
    <citation type="journal article" date="2018" name="Science">
        <title>The opium poppy genome and morphinan production.</title>
        <authorList>
            <person name="Guo L."/>
            <person name="Winzer T."/>
            <person name="Yang X."/>
            <person name="Li Y."/>
            <person name="Ning Z."/>
            <person name="He Z."/>
            <person name="Teodor R."/>
            <person name="Lu Y."/>
            <person name="Bowser T.A."/>
            <person name="Graham I.A."/>
            <person name="Ye K."/>
        </authorList>
    </citation>
    <scope>NUCLEOTIDE SEQUENCE [LARGE SCALE GENOMIC DNA]</scope>
    <source>
        <strain evidence="2">cv. HN1</strain>
        <tissue evidence="1">Leaves</tissue>
    </source>
</reference>
<dbReference type="Proteomes" id="UP000316621">
    <property type="component" value="Chromosome 4"/>
</dbReference>
<accession>A0A4Y7JAW4</accession>
<proteinExistence type="predicted"/>
<protein>
    <submittedName>
        <fullName evidence="1">Uncharacterized protein</fullName>
    </submittedName>
</protein>
<dbReference type="Gramene" id="RZC58253">
    <property type="protein sequence ID" value="RZC58253"/>
    <property type="gene ID" value="C5167_005576"/>
</dbReference>
<organism evidence="1 2">
    <name type="scientific">Papaver somniferum</name>
    <name type="common">Opium poppy</name>
    <dbReference type="NCBI Taxonomy" id="3469"/>
    <lineage>
        <taxon>Eukaryota</taxon>
        <taxon>Viridiplantae</taxon>
        <taxon>Streptophyta</taxon>
        <taxon>Embryophyta</taxon>
        <taxon>Tracheophyta</taxon>
        <taxon>Spermatophyta</taxon>
        <taxon>Magnoliopsida</taxon>
        <taxon>Ranunculales</taxon>
        <taxon>Papaveraceae</taxon>
        <taxon>Papaveroideae</taxon>
        <taxon>Papaver</taxon>
    </lineage>
</organism>
<name>A0A4Y7JAW4_PAPSO</name>
<feature type="non-terminal residue" evidence="1">
    <location>
        <position position="1"/>
    </location>
</feature>